<evidence type="ECO:0000313" key="1">
    <source>
        <dbReference type="EMBL" id="KAI2384926.1"/>
    </source>
</evidence>
<reference evidence="1" key="1">
    <citation type="journal article" date="2022" name="bioRxiv">
        <title>Population genetic analysis of Ophidiomyces ophidiicola, the causative agent of snake fungal disease, indicates recent introductions to the USA.</title>
        <authorList>
            <person name="Ladner J.T."/>
            <person name="Palmer J.M."/>
            <person name="Ettinger C.L."/>
            <person name="Stajich J.E."/>
            <person name="Farrell T.M."/>
            <person name="Glorioso B.M."/>
            <person name="Lawson B."/>
            <person name="Price S.J."/>
            <person name="Stengle A.G."/>
            <person name="Grear D.A."/>
            <person name="Lorch J.M."/>
        </authorList>
    </citation>
    <scope>NUCLEOTIDE SEQUENCE</scope>
    <source>
        <strain evidence="1">NWHC 24266-5</strain>
    </source>
</reference>
<sequence>MIPPSWRFYSPEGALTPGGPHKWAVIDWELRRWFQVTGPAEALPDEEDAIKVVEQHADAVGADIHTLEVSANGELIGVSTEDPTWELRYPDYPGPLTDQEIAYRSQLTERERLHLCTDLVEYKGCDGNSEIVAFKYTIYQQRVEYIWRELHTLKALRDHESFVTFRRVVLDDVSKKILGFTLQYIPGGTLEDYRENHREGPCDRPFYFSWLKQLTDAIDDLNLGFGVMHQDIAPRNILFEPTTKGLKIFDFDRSCLIGAEDQEERRNDIDGLIFTVYETFTKDDHFREVPFDEQEVQKVEDMKEWDLIVPLEEGKCIAAYRSFLADWAAARRTTRSIKHHSEAKYPASVPPYPELVPFIKATRFGPLKILRRRRADVLKCGEYATCWERPSIKG</sequence>
<comment type="caution">
    <text evidence="1">The sequence shown here is derived from an EMBL/GenBank/DDBJ whole genome shotgun (WGS) entry which is preliminary data.</text>
</comment>
<name>A0ACB8UTQ5_9EURO</name>
<proteinExistence type="predicted"/>
<gene>
    <name evidence="1" type="ORF">LOY88_004349</name>
</gene>
<organism evidence="1">
    <name type="scientific">Ophidiomyces ophidiicola</name>
    <dbReference type="NCBI Taxonomy" id="1387563"/>
    <lineage>
        <taxon>Eukaryota</taxon>
        <taxon>Fungi</taxon>
        <taxon>Dikarya</taxon>
        <taxon>Ascomycota</taxon>
        <taxon>Pezizomycotina</taxon>
        <taxon>Eurotiomycetes</taxon>
        <taxon>Eurotiomycetidae</taxon>
        <taxon>Onygenales</taxon>
        <taxon>Onygenaceae</taxon>
        <taxon>Ophidiomyces</taxon>
    </lineage>
</organism>
<protein>
    <submittedName>
        <fullName evidence="1">Uncharacterized protein</fullName>
    </submittedName>
</protein>
<accession>A0ACB8UTQ5</accession>
<dbReference type="EMBL" id="JALBCA010000065">
    <property type="protein sequence ID" value="KAI2384926.1"/>
    <property type="molecule type" value="Genomic_DNA"/>
</dbReference>